<dbReference type="Proteomes" id="UP001519460">
    <property type="component" value="Unassembled WGS sequence"/>
</dbReference>
<name>A0ABD0L8U2_9CAEN</name>
<organism evidence="2 3">
    <name type="scientific">Batillaria attramentaria</name>
    <dbReference type="NCBI Taxonomy" id="370345"/>
    <lineage>
        <taxon>Eukaryota</taxon>
        <taxon>Metazoa</taxon>
        <taxon>Spiralia</taxon>
        <taxon>Lophotrochozoa</taxon>
        <taxon>Mollusca</taxon>
        <taxon>Gastropoda</taxon>
        <taxon>Caenogastropoda</taxon>
        <taxon>Sorbeoconcha</taxon>
        <taxon>Cerithioidea</taxon>
        <taxon>Batillariidae</taxon>
        <taxon>Batillaria</taxon>
    </lineage>
</organism>
<comment type="caution">
    <text evidence="2">The sequence shown here is derived from an EMBL/GenBank/DDBJ whole genome shotgun (WGS) entry which is preliminary data.</text>
</comment>
<dbReference type="EMBL" id="JACVVK020000073">
    <property type="protein sequence ID" value="KAK7495610.1"/>
    <property type="molecule type" value="Genomic_DNA"/>
</dbReference>
<evidence type="ECO:0000313" key="2">
    <source>
        <dbReference type="EMBL" id="KAK7495610.1"/>
    </source>
</evidence>
<proteinExistence type="predicted"/>
<evidence type="ECO:0000313" key="3">
    <source>
        <dbReference type="Proteomes" id="UP001519460"/>
    </source>
</evidence>
<evidence type="ECO:0000256" key="1">
    <source>
        <dbReference type="SAM" id="MobiDB-lite"/>
    </source>
</evidence>
<gene>
    <name evidence="2" type="ORF">BaRGS_00013057</name>
</gene>
<sequence>MGWSSLRTMWDSGRLGPGDDLDQGEESTHSDIMFGHTGVRILRSTRPSTWPPAPRANETKGSVWCPDTDTRQNFAISLIPS</sequence>
<keyword evidence="3" id="KW-1185">Reference proteome</keyword>
<feature type="region of interest" description="Disordered" evidence="1">
    <location>
        <begin position="1"/>
        <end position="67"/>
    </location>
</feature>
<dbReference type="AlphaFoldDB" id="A0ABD0L8U2"/>
<accession>A0ABD0L8U2</accession>
<protein>
    <submittedName>
        <fullName evidence="2">Uncharacterized protein</fullName>
    </submittedName>
</protein>
<reference evidence="2 3" key="1">
    <citation type="journal article" date="2023" name="Sci. Data">
        <title>Genome assembly of the Korean intertidal mud-creeper Batillaria attramentaria.</title>
        <authorList>
            <person name="Patra A.K."/>
            <person name="Ho P.T."/>
            <person name="Jun S."/>
            <person name="Lee S.J."/>
            <person name="Kim Y."/>
            <person name="Won Y.J."/>
        </authorList>
    </citation>
    <scope>NUCLEOTIDE SEQUENCE [LARGE SCALE GENOMIC DNA]</scope>
    <source>
        <strain evidence="2">Wonlab-2016</strain>
    </source>
</reference>